<dbReference type="Proteomes" id="UP000507470">
    <property type="component" value="Unassembled WGS sequence"/>
</dbReference>
<keyword evidence="1" id="KW-1133">Transmembrane helix</keyword>
<dbReference type="OrthoDB" id="10466601at2759"/>
<evidence type="ECO:0000313" key="3">
    <source>
        <dbReference type="EMBL" id="CAC5394814.1"/>
    </source>
</evidence>
<accession>A0A6J8CII9</accession>
<keyword evidence="1" id="KW-0472">Membrane</keyword>
<sequence length="260" mass="29517">MEQYKLIFGCFLICVLCYGLKCEVCKRDGLYSYHCEGLCNGSLTLLCDECCKLNGTWRCVVSTKYHQCETSHRTTTTRASISEKTKASGTLSTGAAIALGAGLVVIVIFVILYELTTALVIIYNNRLEIQLFSSVDRRGRVSLLLLQICLMLNNLRITCHRHMSNSRCILYCSKELHTLLFWILFKHIDEILQTSDGLLGKILNTTIKISTDILVLLCNYKVKYNDRGLISSTHYKPTKCYLFLLIKPFNQVNTHALSLY</sequence>
<keyword evidence="1" id="KW-0812">Transmembrane</keyword>
<feature type="transmembrane region" description="Helical" evidence="1">
    <location>
        <begin position="95"/>
        <end position="121"/>
    </location>
</feature>
<protein>
    <recommendedName>
        <fullName evidence="5">TNFR-Cys domain-containing protein</fullName>
    </recommendedName>
</protein>
<name>A0A6J8CII9_MYTCO</name>
<dbReference type="EMBL" id="CACVKT020005388">
    <property type="protein sequence ID" value="CAC5394814.1"/>
    <property type="molecule type" value="Genomic_DNA"/>
</dbReference>
<proteinExistence type="predicted"/>
<evidence type="ECO:0008006" key="5">
    <source>
        <dbReference type="Google" id="ProtNLM"/>
    </source>
</evidence>
<feature type="chain" id="PRO_5026912592" description="TNFR-Cys domain-containing protein" evidence="2">
    <location>
        <begin position="23"/>
        <end position="260"/>
    </location>
</feature>
<keyword evidence="4" id="KW-1185">Reference proteome</keyword>
<evidence type="ECO:0000313" key="4">
    <source>
        <dbReference type="Proteomes" id="UP000507470"/>
    </source>
</evidence>
<gene>
    <name evidence="3" type="ORF">MCOR_29531</name>
</gene>
<evidence type="ECO:0000256" key="1">
    <source>
        <dbReference type="SAM" id="Phobius"/>
    </source>
</evidence>
<reference evidence="3 4" key="1">
    <citation type="submission" date="2020-06" db="EMBL/GenBank/DDBJ databases">
        <authorList>
            <person name="Li R."/>
            <person name="Bekaert M."/>
        </authorList>
    </citation>
    <scope>NUCLEOTIDE SEQUENCE [LARGE SCALE GENOMIC DNA]</scope>
    <source>
        <strain evidence="4">wild</strain>
    </source>
</reference>
<organism evidence="3 4">
    <name type="scientific">Mytilus coruscus</name>
    <name type="common">Sea mussel</name>
    <dbReference type="NCBI Taxonomy" id="42192"/>
    <lineage>
        <taxon>Eukaryota</taxon>
        <taxon>Metazoa</taxon>
        <taxon>Spiralia</taxon>
        <taxon>Lophotrochozoa</taxon>
        <taxon>Mollusca</taxon>
        <taxon>Bivalvia</taxon>
        <taxon>Autobranchia</taxon>
        <taxon>Pteriomorphia</taxon>
        <taxon>Mytilida</taxon>
        <taxon>Mytiloidea</taxon>
        <taxon>Mytilidae</taxon>
        <taxon>Mytilinae</taxon>
        <taxon>Mytilus</taxon>
    </lineage>
</organism>
<keyword evidence="2" id="KW-0732">Signal</keyword>
<evidence type="ECO:0000256" key="2">
    <source>
        <dbReference type="SAM" id="SignalP"/>
    </source>
</evidence>
<dbReference type="AlphaFoldDB" id="A0A6J8CII9"/>
<feature type="signal peptide" evidence="2">
    <location>
        <begin position="1"/>
        <end position="22"/>
    </location>
</feature>